<keyword evidence="1" id="KW-0479">Metal-binding</keyword>
<evidence type="ECO:0000256" key="1">
    <source>
        <dbReference type="HAMAP-Rule" id="MF_01483"/>
    </source>
</evidence>
<organism evidence="3 4">
    <name type="scientific">Asanoa ferruginea</name>
    <dbReference type="NCBI Taxonomy" id="53367"/>
    <lineage>
        <taxon>Bacteria</taxon>
        <taxon>Bacillati</taxon>
        <taxon>Actinomycetota</taxon>
        <taxon>Actinomycetes</taxon>
        <taxon>Micromonosporales</taxon>
        <taxon>Micromonosporaceae</taxon>
        <taxon>Asanoa</taxon>
    </lineage>
</organism>
<dbReference type="RefSeq" id="WP_116074544.1">
    <property type="nucleotide sequence ID" value="NZ_BONB01000028.1"/>
</dbReference>
<proteinExistence type="inferred from homology"/>
<evidence type="ECO:0000313" key="4">
    <source>
        <dbReference type="Proteomes" id="UP000256913"/>
    </source>
</evidence>
<sequence length="114" mass="12251">MPSGSAIRGTRVGSGPIRPTERCEPAPRHPVTYWCANSHPTEVSLAADVTPPVTWDCPRCGQPGGLDAANPPGRPRAEPYKTHLAYVKERRSDADGAAILAEALANLRQRRGEN</sequence>
<dbReference type="GO" id="GO:0001000">
    <property type="term" value="F:bacterial-type RNA polymerase core enzyme binding"/>
    <property type="evidence" value="ECO:0007669"/>
    <property type="project" value="UniProtKB-UniRule"/>
</dbReference>
<dbReference type="Proteomes" id="UP000256913">
    <property type="component" value="Unassembled WGS sequence"/>
</dbReference>
<comment type="similarity">
    <text evidence="1">Belongs to the RNA polymerase-binding protein RbpA family.</text>
</comment>
<dbReference type="AlphaFoldDB" id="A0A3D9ZZ73"/>
<dbReference type="InterPro" id="IPR038638">
    <property type="entry name" value="RbpA_sf"/>
</dbReference>
<comment type="function">
    <text evidence="1">Binds to RNA polymerase (RNAP), stimulating transcription from principal, but not alternative sigma factor promoters.</text>
</comment>
<keyword evidence="1" id="KW-0804">Transcription</keyword>
<comment type="caution">
    <text evidence="3">The sequence shown here is derived from an EMBL/GenBank/DDBJ whole genome shotgun (WGS) entry which is preliminary data.</text>
</comment>
<evidence type="ECO:0000256" key="2">
    <source>
        <dbReference type="SAM" id="MobiDB-lite"/>
    </source>
</evidence>
<dbReference type="InterPro" id="IPR025182">
    <property type="entry name" value="RNApol-bd_RbpA"/>
</dbReference>
<feature type="binding site" evidence="1">
    <location>
        <position position="35"/>
    </location>
    <ligand>
        <name>Zn(2+)</name>
        <dbReference type="ChEBI" id="CHEBI:29105"/>
    </ligand>
</feature>
<name>A0A3D9ZZ73_9ACTN</name>
<keyword evidence="1" id="KW-0862">Zinc</keyword>
<dbReference type="Gene3D" id="2.20.28.270">
    <property type="entry name" value="RNA polymerase-binding protein A"/>
    <property type="match status" value="1"/>
</dbReference>
<comment type="subunit">
    <text evidence="1">Forms a complex with the RNAP catalytic core and with free principal sigma factors.</text>
</comment>
<evidence type="ECO:0000313" key="3">
    <source>
        <dbReference type="EMBL" id="REG01943.1"/>
    </source>
</evidence>
<comment type="cofactor">
    <cofactor evidence="1">
        <name>Zn(2+)</name>
        <dbReference type="ChEBI" id="CHEBI:29105"/>
    </cofactor>
    <text evidence="1">Bind 1 Zn(2+) per subunit.</text>
</comment>
<accession>A0A3D9ZZ73</accession>
<reference evidence="3 4" key="1">
    <citation type="submission" date="2018-08" db="EMBL/GenBank/DDBJ databases">
        <title>Sequencing the genomes of 1000 actinobacteria strains.</title>
        <authorList>
            <person name="Klenk H.-P."/>
        </authorList>
    </citation>
    <scope>NUCLEOTIDE SEQUENCE [LARGE SCALE GENOMIC DNA]</scope>
    <source>
        <strain evidence="3 4">DSM 44099</strain>
    </source>
</reference>
<feature type="binding site" evidence="1">
    <location>
        <position position="57"/>
    </location>
    <ligand>
        <name>Zn(2+)</name>
        <dbReference type="ChEBI" id="CHEBI:29105"/>
    </ligand>
</feature>
<keyword evidence="4" id="KW-1185">Reference proteome</keyword>
<dbReference type="OrthoDB" id="3254820at2"/>
<dbReference type="GO" id="GO:0008270">
    <property type="term" value="F:zinc ion binding"/>
    <property type="evidence" value="ECO:0007669"/>
    <property type="project" value="UniProtKB-UniRule"/>
</dbReference>
<protein>
    <recommendedName>
        <fullName evidence="1">RNA polymerase-binding protein RbpA</fullName>
    </recommendedName>
</protein>
<feature type="region of interest" description="Disordered" evidence="2">
    <location>
        <begin position="1"/>
        <end position="28"/>
    </location>
</feature>
<dbReference type="GO" id="GO:0045893">
    <property type="term" value="P:positive regulation of DNA-templated transcription"/>
    <property type="evidence" value="ECO:0007669"/>
    <property type="project" value="UniProtKB-UniRule"/>
</dbReference>
<feature type="binding site" evidence="1">
    <location>
        <position position="60"/>
    </location>
    <ligand>
        <name>Zn(2+)</name>
        <dbReference type="ChEBI" id="CHEBI:29105"/>
    </ligand>
</feature>
<feature type="binding site" evidence="1">
    <location>
        <position position="39"/>
    </location>
    <ligand>
        <name>Zn(2+)</name>
        <dbReference type="ChEBI" id="CHEBI:29105"/>
    </ligand>
</feature>
<keyword evidence="1" id="KW-0805">Transcription regulation</keyword>
<dbReference type="Pfam" id="PF13397">
    <property type="entry name" value="RbpA"/>
    <property type="match status" value="1"/>
</dbReference>
<dbReference type="EMBL" id="QUMQ01000001">
    <property type="protein sequence ID" value="REG01943.1"/>
    <property type="molecule type" value="Genomic_DNA"/>
</dbReference>
<gene>
    <name evidence="1" type="primary">rbpA</name>
    <name evidence="3" type="ORF">DFJ67_8032</name>
</gene>
<dbReference type="HAMAP" id="MF_01483">
    <property type="entry name" value="RbpA"/>
    <property type="match status" value="1"/>
</dbReference>